<dbReference type="GeneID" id="93810021"/>
<dbReference type="AlphaFoldDB" id="A0A5N5U0V9"/>
<dbReference type="EMBL" id="AP024613">
    <property type="protein sequence ID" value="BCV45875.1"/>
    <property type="molecule type" value="Genomic_DNA"/>
</dbReference>
<accession>A0A5N5U0V9</accession>
<organism evidence="1 2">
    <name type="scientific">Shewanella algae</name>
    <dbReference type="NCBI Taxonomy" id="38313"/>
    <lineage>
        <taxon>Bacteria</taxon>
        <taxon>Pseudomonadati</taxon>
        <taxon>Pseudomonadota</taxon>
        <taxon>Gammaproteobacteria</taxon>
        <taxon>Alteromonadales</taxon>
        <taxon>Shewanellaceae</taxon>
        <taxon>Shewanella</taxon>
    </lineage>
</organism>
<protein>
    <submittedName>
        <fullName evidence="1">Uncharacterized protein</fullName>
    </submittedName>
</protein>
<proteinExistence type="predicted"/>
<dbReference type="Proteomes" id="UP000825078">
    <property type="component" value="Chromosome"/>
</dbReference>
<reference evidence="1" key="1">
    <citation type="submission" date="2021-05" db="EMBL/GenBank/DDBJ databases">
        <title>Molecular characterization for Shewanella algae harboring chromosomal blaOXA-55-like strains isolated from clinical and environment sample.</title>
        <authorList>
            <person name="Ohama Y."/>
            <person name="Aoki K."/>
            <person name="Harada S."/>
            <person name="Moriya K."/>
            <person name="Ishii Y."/>
            <person name="Tateda K."/>
        </authorList>
    </citation>
    <scope>NUCLEOTIDE SEQUENCE</scope>
    <source>
        <strain evidence="1">TUM17379</strain>
    </source>
</reference>
<evidence type="ECO:0000313" key="1">
    <source>
        <dbReference type="EMBL" id="BCV45875.1"/>
    </source>
</evidence>
<evidence type="ECO:0000313" key="2">
    <source>
        <dbReference type="Proteomes" id="UP000825078"/>
    </source>
</evidence>
<gene>
    <name evidence="1" type="ORF">TUM17379_28930</name>
</gene>
<dbReference type="RefSeq" id="WP_025011646.1">
    <property type="nucleotide sequence ID" value="NZ_AP024613.1"/>
</dbReference>
<name>A0A5N5U0V9_9GAMM</name>
<sequence>MSYDRDDVQAAEALHAHLAKTPIYELLLQYAELIDKRLSAMDTVDSEVYDFFHKAWENRDIIPMDIAIRKINDLTEFNTPTLTEVITTASNTFEPNNCSVMIELIKIYQWPRNRSKVLSL</sequence>